<evidence type="ECO:0000259" key="2">
    <source>
        <dbReference type="PROSITE" id="PS50053"/>
    </source>
</evidence>
<comment type="caution">
    <text evidence="3">The sequence shown here is derived from an EMBL/GenBank/DDBJ whole genome shotgun (WGS) entry which is preliminary data.</text>
</comment>
<dbReference type="InterPro" id="IPR000626">
    <property type="entry name" value="Ubiquitin-like_dom"/>
</dbReference>
<protein>
    <recommendedName>
        <fullName evidence="2">Ubiquitin-like domain-containing protein</fullName>
    </recommendedName>
</protein>
<name>A0A8H4QYF3_9HELO</name>
<sequence length="353" mass="39413">MSGSTSKKRKQINIIDLASDSDDDFPSISATSLKKSKTSQSQSPTVKLESDSGIGSPSDSDASVHIKSEPTWDERSHISNATYDIYSKLVPRTSVKYLHSPRFVEVIKKAAIQTRVTIIYNVTIDQAVEEFRRLIALKTFYKDQNAEMLSPTPLMDTLWHAAILDTRFYAELQKALGCVLHHRPEGASDNEAEARKLRLASMEALYTVYFTSKPSGSEVVVPVQKLHQPNTPPALNPLNGPRELPIAAATIAPSEQVPTPAPASQSGNMGEDKSQSDKITVSVREHNMVTFFRIRRTTPVEKLCKAYLEKHELSWNSRRILYDGKRVEVGKSLQDHGIEDSDIIEVYLEQNEC</sequence>
<dbReference type="Gene3D" id="3.10.20.90">
    <property type="entry name" value="Phosphatidylinositol 3-kinase Catalytic Subunit, Chain A, domain 1"/>
    <property type="match status" value="1"/>
</dbReference>
<dbReference type="SMART" id="SM00213">
    <property type="entry name" value="UBQ"/>
    <property type="match status" value="1"/>
</dbReference>
<keyword evidence="4" id="KW-1185">Reference proteome</keyword>
<dbReference type="Pfam" id="PF11976">
    <property type="entry name" value="Rad60-SLD"/>
    <property type="match status" value="1"/>
</dbReference>
<accession>A0A8H4QYF3</accession>
<reference evidence="3 4" key="1">
    <citation type="submission" date="2020-03" db="EMBL/GenBank/DDBJ databases">
        <title>Draft Genome Sequence of Cudoniella acicularis.</title>
        <authorList>
            <person name="Buettner E."/>
            <person name="Kellner H."/>
        </authorList>
    </citation>
    <scope>NUCLEOTIDE SEQUENCE [LARGE SCALE GENOMIC DNA]</scope>
    <source>
        <strain evidence="3 4">DSM 108380</strain>
    </source>
</reference>
<dbReference type="PANTHER" id="PTHR10562">
    <property type="entry name" value="SMALL UBIQUITIN-RELATED MODIFIER"/>
    <property type="match status" value="1"/>
</dbReference>
<dbReference type="InterPro" id="IPR029071">
    <property type="entry name" value="Ubiquitin-like_domsf"/>
</dbReference>
<dbReference type="SUPFAM" id="SSF54236">
    <property type="entry name" value="Ubiquitin-like"/>
    <property type="match status" value="1"/>
</dbReference>
<gene>
    <name evidence="3" type="ORF">G7Y89_g14866</name>
</gene>
<feature type="region of interest" description="Disordered" evidence="1">
    <location>
        <begin position="19"/>
        <end position="71"/>
    </location>
</feature>
<dbReference type="CDD" id="cd01763">
    <property type="entry name" value="Ubl_SUMO_like"/>
    <property type="match status" value="1"/>
</dbReference>
<dbReference type="AlphaFoldDB" id="A0A8H4QYF3"/>
<feature type="compositionally biased region" description="Basic and acidic residues" evidence="1">
    <location>
        <begin position="62"/>
        <end position="71"/>
    </location>
</feature>
<dbReference type="PROSITE" id="PS50053">
    <property type="entry name" value="UBIQUITIN_2"/>
    <property type="match status" value="1"/>
</dbReference>
<feature type="domain" description="Ubiquitin-like" evidence="2">
    <location>
        <begin position="279"/>
        <end position="350"/>
    </location>
</feature>
<feature type="region of interest" description="Disordered" evidence="1">
    <location>
        <begin position="254"/>
        <end position="278"/>
    </location>
</feature>
<dbReference type="EMBL" id="JAAMPI010002085">
    <property type="protein sequence ID" value="KAF4618981.1"/>
    <property type="molecule type" value="Genomic_DNA"/>
</dbReference>
<dbReference type="OrthoDB" id="3553348at2759"/>
<dbReference type="Proteomes" id="UP000566819">
    <property type="component" value="Unassembled WGS sequence"/>
</dbReference>
<evidence type="ECO:0000313" key="4">
    <source>
        <dbReference type="Proteomes" id="UP000566819"/>
    </source>
</evidence>
<evidence type="ECO:0000313" key="3">
    <source>
        <dbReference type="EMBL" id="KAF4618981.1"/>
    </source>
</evidence>
<evidence type="ECO:0000256" key="1">
    <source>
        <dbReference type="SAM" id="MobiDB-lite"/>
    </source>
</evidence>
<organism evidence="3 4">
    <name type="scientific">Cudoniella acicularis</name>
    <dbReference type="NCBI Taxonomy" id="354080"/>
    <lineage>
        <taxon>Eukaryota</taxon>
        <taxon>Fungi</taxon>
        <taxon>Dikarya</taxon>
        <taxon>Ascomycota</taxon>
        <taxon>Pezizomycotina</taxon>
        <taxon>Leotiomycetes</taxon>
        <taxon>Helotiales</taxon>
        <taxon>Tricladiaceae</taxon>
        <taxon>Cudoniella</taxon>
    </lineage>
</organism>
<proteinExistence type="predicted"/>
<feature type="compositionally biased region" description="Low complexity" evidence="1">
    <location>
        <begin position="27"/>
        <end position="61"/>
    </location>
</feature>
<dbReference type="InterPro" id="IPR022617">
    <property type="entry name" value="Rad60/SUMO-like_dom"/>
</dbReference>